<dbReference type="GeneID" id="93575776"/>
<feature type="region of interest" description="Disordered" evidence="1">
    <location>
        <begin position="1"/>
        <end position="25"/>
    </location>
</feature>
<reference evidence="3" key="1">
    <citation type="journal article" date="2017" name="Genome Biol.">
        <title>Comparative genomics reveals high biological diversity and specific adaptations in the industrially and medically important fungal genus Aspergillus.</title>
        <authorList>
            <person name="de Vries R.P."/>
            <person name="Riley R."/>
            <person name="Wiebenga A."/>
            <person name="Aguilar-Osorio G."/>
            <person name="Amillis S."/>
            <person name="Uchima C.A."/>
            <person name="Anderluh G."/>
            <person name="Asadollahi M."/>
            <person name="Askin M."/>
            <person name="Barry K."/>
            <person name="Battaglia E."/>
            <person name="Bayram O."/>
            <person name="Benocci T."/>
            <person name="Braus-Stromeyer S.A."/>
            <person name="Caldana C."/>
            <person name="Canovas D."/>
            <person name="Cerqueira G.C."/>
            <person name="Chen F."/>
            <person name="Chen W."/>
            <person name="Choi C."/>
            <person name="Clum A."/>
            <person name="Dos Santos R.A."/>
            <person name="Damasio A.R."/>
            <person name="Diallinas G."/>
            <person name="Emri T."/>
            <person name="Fekete E."/>
            <person name="Flipphi M."/>
            <person name="Freyberg S."/>
            <person name="Gallo A."/>
            <person name="Gournas C."/>
            <person name="Habgood R."/>
            <person name="Hainaut M."/>
            <person name="Harispe M.L."/>
            <person name="Henrissat B."/>
            <person name="Hilden K.S."/>
            <person name="Hope R."/>
            <person name="Hossain A."/>
            <person name="Karabika E."/>
            <person name="Karaffa L."/>
            <person name="Karanyi Z."/>
            <person name="Krasevec N."/>
            <person name="Kuo A."/>
            <person name="Kusch H."/>
            <person name="LaButti K."/>
            <person name="Lagendijk E.L."/>
            <person name="Lapidus A."/>
            <person name="Levasseur A."/>
            <person name="Lindquist E."/>
            <person name="Lipzen A."/>
            <person name="Logrieco A.F."/>
            <person name="MacCabe A."/>
            <person name="Maekelae M.R."/>
            <person name="Malavazi I."/>
            <person name="Melin P."/>
            <person name="Meyer V."/>
            <person name="Mielnichuk N."/>
            <person name="Miskei M."/>
            <person name="Molnar A.P."/>
            <person name="Mule G."/>
            <person name="Ngan C.Y."/>
            <person name="Orejas M."/>
            <person name="Orosz E."/>
            <person name="Ouedraogo J.P."/>
            <person name="Overkamp K.M."/>
            <person name="Park H.-S."/>
            <person name="Perrone G."/>
            <person name="Piumi F."/>
            <person name="Punt P.J."/>
            <person name="Ram A.F."/>
            <person name="Ramon A."/>
            <person name="Rauscher S."/>
            <person name="Record E."/>
            <person name="Riano-Pachon D.M."/>
            <person name="Robert V."/>
            <person name="Roehrig J."/>
            <person name="Ruller R."/>
            <person name="Salamov A."/>
            <person name="Salih N.S."/>
            <person name="Samson R.A."/>
            <person name="Sandor E."/>
            <person name="Sanguinetti M."/>
            <person name="Schuetze T."/>
            <person name="Sepcic K."/>
            <person name="Shelest E."/>
            <person name="Sherlock G."/>
            <person name="Sophianopoulou V."/>
            <person name="Squina F.M."/>
            <person name="Sun H."/>
            <person name="Susca A."/>
            <person name="Todd R.B."/>
            <person name="Tsang A."/>
            <person name="Unkles S.E."/>
            <person name="van de Wiele N."/>
            <person name="van Rossen-Uffink D."/>
            <person name="Oliveira J.V."/>
            <person name="Vesth T.C."/>
            <person name="Visser J."/>
            <person name="Yu J.-H."/>
            <person name="Zhou M."/>
            <person name="Andersen M.R."/>
            <person name="Archer D.B."/>
            <person name="Baker S.E."/>
            <person name="Benoit I."/>
            <person name="Brakhage A.A."/>
            <person name="Braus G.H."/>
            <person name="Fischer R."/>
            <person name="Frisvad J.C."/>
            <person name="Goldman G.H."/>
            <person name="Houbraken J."/>
            <person name="Oakley B."/>
            <person name="Pocsi I."/>
            <person name="Scazzocchio C."/>
            <person name="Seiboth B."/>
            <person name="vanKuyk P.A."/>
            <person name="Wortman J."/>
            <person name="Dyer P.S."/>
            <person name="Grigoriev I.V."/>
        </authorList>
    </citation>
    <scope>NUCLEOTIDE SEQUENCE [LARGE SCALE GENOMIC DNA]</scope>
    <source>
        <strain evidence="3">CBS 101740 / IMI 381727 / IBT 21946</strain>
    </source>
</reference>
<sequence>MPRHHQTNLSRSEVSALEAVGRKTTRDKQKAQDVLDRLMAANCDIVDSSYTVIKPALMYAFEEHLCDFPLLIRRSHSSVPLVIPTKSSSLTKTTEVVNERQQGFKPKLRSLPSGVITAEHRPLAISRAVRQPHGEAQPVAADPSFFTRVWGALFGKALARRNGKHLDIANFCN</sequence>
<dbReference type="VEuPathDB" id="FungiDB:ASPBRDRAFT_34948"/>
<keyword evidence="3" id="KW-1185">Reference proteome</keyword>
<dbReference type="AlphaFoldDB" id="A0A1L9U4K9"/>
<dbReference type="EMBL" id="KV878698">
    <property type="protein sequence ID" value="OJJ66503.1"/>
    <property type="molecule type" value="Genomic_DNA"/>
</dbReference>
<proteinExistence type="predicted"/>
<name>A0A1L9U4K9_ASPBC</name>
<evidence type="ECO:0000313" key="2">
    <source>
        <dbReference type="EMBL" id="OJJ66503.1"/>
    </source>
</evidence>
<dbReference type="Proteomes" id="UP000184499">
    <property type="component" value="Unassembled WGS sequence"/>
</dbReference>
<gene>
    <name evidence="2" type="ORF">ASPBRDRAFT_34948</name>
</gene>
<organism evidence="2 3">
    <name type="scientific">Aspergillus brasiliensis (strain CBS 101740 / IMI 381727 / IBT 21946)</name>
    <dbReference type="NCBI Taxonomy" id="767769"/>
    <lineage>
        <taxon>Eukaryota</taxon>
        <taxon>Fungi</taxon>
        <taxon>Dikarya</taxon>
        <taxon>Ascomycota</taxon>
        <taxon>Pezizomycotina</taxon>
        <taxon>Eurotiomycetes</taxon>
        <taxon>Eurotiomycetidae</taxon>
        <taxon>Eurotiales</taxon>
        <taxon>Aspergillaceae</taxon>
        <taxon>Aspergillus</taxon>
        <taxon>Aspergillus subgen. Circumdati</taxon>
    </lineage>
</organism>
<evidence type="ECO:0000256" key="1">
    <source>
        <dbReference type="SAM" id="MobiDB-lite"/>
    </source>
</evidence>
<accession>A0A1L9U4K9</accession>
<evidence type="ECO:0000313" key="3">
    <source>
        <dbReference type="Proteomes" id="UP000184499"/>
    </source>
</evidence>
<protein>
    <submittedName>
        <fullName evidence="2">Uncharacterized protein</fullName>
    </submittedName>
</protein>
<dbReference type="RefSeq" id="XP_067473753.1">
    <property type="nucleotide sequence ID" value="XM_067623288.1"/>
</dbReference>